<accession>A0ABX9RJD0</accession>
<feature type="transmembrane region" description="Helical" evidence="1">
    <location>
        <begin position="38"/>
        <end position="56"/>
    </location>
</feature>
<reference evidence="2 3" key="1">
    <citation type="submission" date="2018-09" db="EMBL/GenBank/DDBJ databases">
        <title>Micromonospora sp. nov. MS1-9, isolated from a root of Musa sp.</title>
        <authorList>
            <person name="Kuncharoen N."/>
            <person name="Kudo T."/>
            <person name="Ohkuma M."/>
            <person name="Yuki M."/>
            <person name="Tanasupawat S."/>
        </authorList>
    </citation>
    <scope>NUCLEOTIDE SEQUENCE [LARGE SCALE GENOMIC DNA]</scope>
    <source>
        <strain evidence="2 3">NGC1-4</strain>
    </source>
</reference>
<evidence type="ECO:0000256" key="1">
    <source>
        <dbReference type="SAM" id="Phobius"/>
    </source>
</evidence>
<comment type="caution">
    <text evidence="2">The sequence shown here is derived from an EMBL/GenBank/DDBJ whole genome shotgun (WGS) entry which is preliminary data.</text>
</comment>
<keyword evidence="1" id="KW-0812">Transmembrane</keyword>
<organism evidence="2 3">
    <name type="scientific">Micromonospora musae</name>
    <dbReference type="NCBI Taxonomy" id="1894970"/>
    <lineage>
        <taxon>Bacteria</taxon>
        <taxon>Bacillati</taxon>
        <taxon>Actinomycetota</taxon>
        <taxon>Actinomycetes</taxon>
        <taxon>Micromonosporales</taxon>
        <taxon>Micromonosporaceae</taxon>
        <taxon>Micromonospora</taxon>
    </lineage>
</organism>
<evidence type="ECO:0000313" key="3">
    <source>
        <dbReference type="Proteomes" id="UP000271548"/>
    </source>
</evidence>
<evidence type="ECO:0000313" key="2">
    <source>
        <dbReference type="EMBL" id="RKN23676.1"/>
    </source>
</evidence>
<keyword evidence="1" id="KW-1133">Transmembrane helix</keyword>
<dbReference type="Proteomes" id="UP000271548">
    <property type="component" value="Unassembled WGS sequence"/>
</dbReference>
<name>A0ABX9RJD0_9ACTN</name>
<keyword evidence="3" id="KW-1185">Reference proteome</keyword>
<protein>
    <submittedName>
        <fullName evidence="2">Uncharacterized protein</fullName>
    </submittedName>
</protein>
<gene>
    <name evidence="2" type="ORF">D7147_01070</name>
</gene>
<keyword evidence="1" id="KW-0472">Membrane</keyword>
<sequence length="291" mass="31834">MRDYPTFVEKVQRDLRDVRWPDPDEIRARARRRSRRRATAAAVAVLVFSGATVALVNRADEARTVAASGGRVGAAGVGVPAEALLSKSDLPVPADIEIGESGARESVRVDPLLDECAQQRGLPVNPVVSRYSRSRSLLRHPETDGRQSVQSVLTQDVYRVNADEADRILADLDRSVSSCSWWRQPAQPDERPENVTEYGWQVVARDFAGDRALLLRRVTAPSSSPVRSTAEELPAAVLFVVRVGDLVAVAGTPSTGVVRPIIDQPHLTDDQLRELARTVAGRMCADADRRC</sequence>
<dbReference type="RefSeq" id="WP_120673351.1">
    <property type="nucleotide sequence ID" value="NZ_RAZS01000001.1"/>
</dbReference>
<proteinExistence type="predicted"/>
<dbReference type="EMBL" id="RAZS01000001">
    <property type="protein sequence ID" value="RKN23676.1"/>
    <property type="molecule type" value="Genomic_DNA"/>
</dbReference>